<dbReference type="HOGENOM" id="CLU_1105139_0_0_1"/>
<dbReference type="KEGG" id="gtt:GUITHDRAFT_148730"/>
<name>L1I8V5_GUITC</name>
<evidence type="ECO:0000256" key="2">
    <source>
        <dbReference type="SAM" id="MobiDB-lite"/>
    </source>
</evidence>
<dbReference type="RefSeq" id="XP_005819289.1">
    <property type="nucleotide sequence ID" value="XM_005819232.1"/>
</dbReference>
<reference evidence="4" key="3">
    <citation type="submission" date="2015-06" db="UniProtKB">
        <authorList>
            <consortium name="EnsemblProtists"/>
        </authorList>
    </citation>
    <scope>IDENTIFICATION</scope>
</reference>
<evidence type="ECO:0000256" key="1">
    <source>
        <dbReference type="SAM" id="Coils"/>
    </source>
</evidence>
<keyword evidence="1" id="KW-0175">Coiled coil</keyword>
<gene>
    <name evidence="3" type="ORF">GUITHDRAFT_148730</name>
</gene>
<protein>
    <submittedName>
        <fullName evidence="3 4">Uncharacterized protein</fullName>
    </submittedName>
</protein>
<feature type="region of interest" description="Disordered" evidence="2">
    <location>
        <begin position="37"/>
        <end position="92"/>
    </location>
</feature>
<evidence type="ECO:0000313" key="5">
    <source>
        <dbReference type="Proteomes" id="UP000011087"/>
    </source>
</evidence>
<reference evidence="3 5" key="1">
    <citation type="journal article" date="2012" name="Nature">
        <title>Algal genomes reveal evolutionary mosaicism and the fate of nucleomorphs.</title>
        <authorList>
            <consortium name="DOE Joint Genome Institute"/>
            <person name="Curtis B.A."/>
            <person name="Tanifuji G."/>
            <person name="Burki F."/>
            <person name="Gruber A."/>
            <person name="Irimia M."/>
            <person name="Maruyama S."/>
            <person name="Arias M.C."/>
            <person name="Ball S.G."/>
            <person name="Gile G.H."/>
            <person name="Hirakawa Y."/>
            <person name="Hopkins J.F."/>
            <person name="Kuo A."/>
            <person name="Rensing S.A."/>
            <person name="Schmutz J."/>
            <person name="Symeonidi A."/>
            <person name="Elias M."/>
            <person name="Eveleigh R.J."/>
            <person name="Herman E.K."/>
            <person name="Klute M.J."/>
            <person name="Nakayama T."/>
            <person name="Obornik M."/>
            <person name="Reyes-Prieto A."/>
            <person name="Armbrust E.V."/>
            <person name="Aves S.J."/>
            <person name="Beiko R.G."/>
            <person name="Coutinho P."/>
            <person name="Dacks J.B."/>
            <person name="Durnford D.G."/>
            <person name="Fast N.M."/>
            <person name="Green B.R."/>
            <person name="Grisdale C.J."/>
            <person name="Hempel F."/>
            <person name="Henrissat B."/>
            <person name="Hoppner M.P."/>
            <person name="Ishida K."/>
            <person name="Kim E."/>
            <person name="Koreny L."/>
            <person name="Kroth P.G."/>
            <person name="Liu Y."/>
            <person name="Malik S.B."/>
            <person name="Maier U.G."/>
            <person name="McRose D."/>
            <person name="Mock T."/>
            <person name="Neilson J.A."/>
            <person name="Onodera N.T."/>
            <person name="Poole A.M."/>
            <person name="Pritham E.J."/>
            <person name="Richards T.A."/>
            <person name="Rocap G."/>
            <person name="Roy S.W."/>
            <person name="Sarai C."/>
            <person name="Schaack S."/>
            <person name="Shirato S."/>
            <person name="Slamovits C.H."/>
            <person name="Spencer D.F."/>
            <person name="Suzuki S."/>
            <person name="Worden A.Z."/>
            <person name="Zauner S."/>
            <person name="Barry K."/>
            <person name="Bell C."/>
            <person name="Bharti A.K."/>
            <person name="Crow J.A."/>
            <person name="Grimwood J."/>
            <person name="Kramer R."/>
            <person name="Lindquist E."/>
            <person name="Lucas S."/>
            <person name="Salamov A."/>
            <person name="McFadden G.I."/>
            <person name="Lane C.E."/>
            <person name="Keeling P.J."/>
            <person name="Gray M.W."/>
            <person name="Grigoriev I.V."/>
            <person name="Archibald J.M."/>
        </authorList>
    </citation>
    <scope>NUCLEOTIDE SEQUENCE</scope>
    <source>
        <strain evidence="3 5">CCMP2712</strain>
    </source>
</reference>
<feature type="compositionally biased region" description="Basic and acidic residues" evidence="2">
    <location>
        <begin position="58"/>
        <end position="92"/>
    </location>
</feature>
<accession>L1I8V5</accession>
<dbReference type="Proteomes" id="UP000011087">
    <property type="component" value="Unassembled WGS sequence"/>
</dbReference>
<feature type="coiled-coil region" evidence="1">
    <location>
        <begin position="149"/>
        <end position="176"/>
    </location>
</feature>
<keyword evidence="5" id="KW-1185">Reference proteome</keyword>
<dbReference type="EMBL" id="JH993199">
    <property type="protein sequence ID" value="EKX32309.1"/>
    <property type="molecule type" value="Genomic_DNA"/>
</dbReference>
<evidence type="ECO:0000313" key="4">
    <source>
        <dbReference type="EnsemblProtists" id="EKX32309"/>
    </source>
</evidence>
<dbReference type="PaxDb" id="55529-EKX32309"/>
<proteinExistence type="predicted"/>
<dbReference type="AlphaFoldDB" id="L1I8V5"/>
<dbReference type="EnsemblProtists" id="EKX32309">
    <property type="protein sequence ID" value="EKX32309"/>
    <property type="gene ID" value="GUITHDRAFT_148730"/>
</dbReference>
<dbReference type="GeneID" id="17289028"/>
<evidence type="ECO:0000313" key="3">
    <source>
        <dbReference type="EMBL" id="EKX32309.1"/>
    </source>
</evidence>
<sequence>MADEFTDRQPKFVDQAVKEVMTWFMTPESEAVVEEVAVNRRSRPRPSWGLSPNPDDPEMARTQKEAEMREAQAKKASADKAEAAKAERSRQLQAERLERQKAMSRKIALTQLKQLYYGRVVDQVRMKKRDLHNERMGIEKQASMFQHLAHDAAKMIKVLKDELETARSQKSKAENSASIMQSKADGARLAAVGLSVSRQFKQGQTAAKSDAETFQAEAYRQKRLAQAAYEIIRISLDLIEQEEEKVRICESQ</sequence>
<feature type="non-terminal residue" evidence="3">
    <location>
        <position position="252"/>
    </location>
</feature>
<reference evidence="5" key="2">
    <citation type="submission" date="2012-11" db="EMBL/GenBank/DDBJ databases">
        <authorList>
            <person name="Kuo A."/>
            <person name="Curtis B.A."/>
            <person name="Tanifuji G."/>
            <person name="Burki F."/>
            <person name="Gruber A."/>
            <person name="Irimia M."/>
            <person name="Maruyama S."/>
            <person name="Arias M.C."/>
            <person name="Ball S.G."/>
            <person name="Gile G.H."/>
            <person name="Hirakawa Y."/>
            <person name="Hopkins J.F."/>
            <person name="Rensing S.A."/>
            <person name="Schmutz J."/>
            <person name="Symeonidi A."/>
            <person name="Elias M."/>
            <person name="Eveleigh R.J."/>
            <person name="Herman E.K."/>
            <person name="Klute M.J."/>
            <person name="Nakayama T."/>
            <person name="Obornik M."/>
            <person name="Reyes-Prieto A."/>
            <person name="Armbrust E.V."/>
            <person name="Aves S.J."/>
            <person name="Beiko R.G."/>
            <person name="Coutinho P."/>
            <person name="Dacks J.B."/>
            <person name="Durnford D.G."/>
            <person name="Fast N.M."/>
            <person name="Green B.R."/>
            <person name="Grisdale C."/>
            <person name="Hempe F."/>
            <person name="Henrissat B."/>
            <person name="Hoppner M.P."/>
            <person name="Ishida K.-I."/>
            <person name="Kim E."/>
            <person name="Koreny L."/>
            <person name="Kroth P.G."/>
            <person name="Liu Y."/>
            <person name="Malik S.-B."/>
            <person name="Maier U.G."/>
            <person name="McRose D."/>
            <person name="Mock T."/>
            <person name="Neilson J.A."/>
            <person name="Onodera N.T."/>
            <person name="Poole A.M."/>
            <person name="Pritham E.J."/>
            <person name="Richards T.A."/>
            <person name="Rocap G."/>
            <person name="Roy S.W."/>
            <person name="Sarai C."/>
            <person name="Schaack S."/>
            <person name="Shirato S."/>
            <person name="Slamovits C.H."/>
            <person name="Spencer D.F."/>
            <person name="Suzuki S."/>
            <person name="Worden A.Z."/>
            <person name="Zauner S."/>
            <person name="Barry K."/>
            <person name="Bell C."/>
            <person name="Bharti A.K."/>
            <person name="Crow J.A."/>
            <person name="Grimwood J."/>
            <person name="Kramer R."/>
            <person name="Lindquist E."/>
            <person name="Lucas S."/>
            <person name="Salamov A."/>
            <person name="McFadden G.I."/>
            <person name="Lane C.E."/>
            <person name="Keeling P.J."/>
            <person name="Gray M.W."/>
            <person name="Grigoriev I.V."/>
            <person name="Archibald J.M."/>
        </authorList>
    </citation>
    <scope>NUCLEOTIDE SEQUENCE</scope>
    <source>
        <strain evidence="5">CCMP2712</strain>
    </source>
</reference>
<organism evidence="3">
    <name type="scientific">Guillardia theta (strain CCMP2712)</name>
    <name type="common">Cryptophyte</name>
    <dbReference type="NCBI Taxonomy" id="905079"/>
    <lineage>
        <taxon>Eukaryota</taxon>
        <taxon>Cryptophyceae</taxon>
        <taxon>Pyrenomonadales</taxon>
        <taxon>Geminigeraceae</taxon>
        <taxon>Guillardia</taxon>
    </lineage>
</organism>